<accession>A0A0V1MN30</accession>
<sequence length="123" mass="14210">MSAILFIVVIACLFTNTEESWAAAQRQLGLLKVVIYQKDLAYFKYFHKILEAIDATTPVTYTGTVIFIARKTKCETSSKMRIKEIYQNCEETGSRLYCTLNYRFQDRPEDYALTCDPIDDSHT</sequence>
<organism evidence="2 3">
    <name type="scientific">Trichinella papuae</name>
    <dbReference type="NCBI Taxonomy" id="268474"/>
    <lineage>
        <taxon>Eukaryota</taxon>
        <taxon>Metazoa</taxon>
        <taxon>Ecdysozoa</taxon>
        <taxon>Nematoda</taxon>
        <taxon>Enoplea</taxon>
        <taxon>Dorylaimia</taxon>
        <taxon>Trichinellida</taxon>
        <taxon>Trichinellidae</taxon>
        <taxon>Trichinella</taxon>
    </lineage>
</organism>
<evidence type="ECO:0000313" key="3">
    <source>
        <dbReference type="Proteomes" id="UP000054843"/>
    </source>
</evidence>
<evidence type="ECO:0000256" key="1">
    <source>
        <dbReference type="SAM" id="SignalP"/>
    </source>
</evidence>
<reference evidence="2 3" key="1">
    <citation type="submission" date="2015-01" db="EMBL/GenBank/DDBJ databases">
        <title>Evolution of Trichinella species and genotypes.</title>
        <authorList>
            <person name="Korhonen P.K."/>
            <person name="Edoardo P."/>
            <person name="Giuseppe L.R."/>
            <person name="Gasser R.B."/>
        </authorList>
    </citation>
    <scope>NUCLEOTIDE SEQUENCE [LARGE SCALE GENOMIC DNA]</scope>
    <source>
        <strain evidence="2">ISS1980</strain>
    </source>
</reference>
<keyword evidence="3" id="KW-1185">Reference proteome</keyword>
<dbReference type="OrthoDB" id="5913726at2759"/>
<evidence type="ECO:0000313" key="2">
    <source>
        <dbReference type="EMBL" id="KRZ72702.1"/>
    </source>
</evidence>
<feature type="signal peptide" evidence="1">
    <location>
        <begin position="1"/>
        <end position="22"/>
    </location>
</feature>
<keyword evidence="1" id="KW-0732">Signal</keyword>
<feature type="chain" id="PRO_5006882703" description="Cystatin domain-containing protein" evidence="1">
    <location>
        <begin position="23"/>
        <end position="123"/>
    </location>
</feature>
<protein>
    <recommendedName>
        <fullName evidence="4">Cystatin domain-containing protein</fullName>
    </recommendedName>
</protein>
<gene>
    <name evidence="2" type="ORF">T10_9785</name>
</gene>
<evidence type="ECO:0008006" key="4">
    <source>
        <dbReference type="Google" id="ProtNLM"/>
    </source>
</evidence>
<proteinExistence type="predicted"/>
<dbReference type="AlphaFoldDB" id="A0A0V1MN30"/>
<name>A0A0V1MN30_9BILA</name>
<comment type="caution">
    <text evidence="2">The sequence shown here is derived from an EMBL/GenBank/DDBJ whole genome shotgun (WGS) entry which is preliminary data.</text>
</comment>
<dbReference type="Proteomes" id="UP000054843">
    <property type="component" value="Unassembled WGS sequence"/>
</dbReference>
<dbReference type="EMBL" id="JYDO01000074">
    <property type="protein sequence ID" value="KRZ72702.1"/>
    <property type="molecule type" value="Genomic_DNA"/>
</dbReference>